<organism evidence="4 5">
    <name type="scientific">Caenorhabditis tropicalis</name>
    <dbReference type="NCBI Taxonomy" id="1561998"/>
    <lineage>
        <taxon>Eukaryota</taxon>
        <taxon>Metazoa</taxon>
        <taxon>Ecdysozoa</taxon>
        <taxon>Nematoda</taxon>
        <taxon>Chromadorea</taxon>
        <taxon>Rhabditida</taxon>
        <taxon>Rhabditina</taxon>
        <taxon>Rhabditomorpha</taxon>
        <taxon>Rhabditoidea</taxon>
        <taxon>Rhabditidae</taxon>
        <taxon>Peloderinae</taxon>
        <taxon>Caenorhabditis</taxon>
    </lineage>
</organism>
<keyword evidence="1" id="KW-0443">Lipid metabolism</keyword>
<reference evidence="5" key="1">
    <citation type="submission" date="2016-11" db="UniProtKB">
        <authorList>
            <consortium name="WormBaseParasite"/>
        </authorList>
    </citation>
    <scope>IDENTIFICATION</scope>
</reference>
<keyword evidence="2" id="KW-1208">Phospholipid metabolism</keyword>
<dbReference type="PANTHER" id="PTHR22603">
    <property type="entry name" value="CHOLINE/ETHANOALAMINE KINASE"/>
    <property type="match status" value="1"/>
</dbReference>
<dbReference type="AlphaFoldDB" id="A0A1I7V396"/>
<keyword evidence="4" id="KW-1185">Reference proteome</keyword>
<dbReference type="GO" id="GO:0004103">
    <property type="term" value="F:choline kinase activity"/>
    <property type="evidence" value="ECO:0007669"/>
    <property type="project" value="TreeGrafter"/>
</dbReference>
<keyword evidence="1" id="KW-0594">Phospholipid biosynthesis</keyword>
<evidence type="ECO:0000313" key="5">
    <source>
        <dbReference type="WBParaSite" id="Csp11.Scaffold630.g21948.t2"/>
    </source>
</evidence>
<dbReference type="SUPFAM" id="SSF56112">
    <property type="entry name" value="Protein kinase-like (PK-like)"/>
    <property type="match status" value="1"/>
</dbReference>
<dbReference type="Proteomes" id="UP000095282">
    <property type="component" value="Unplaced"/>
</dbReference>
<comment type="similarity">
    <text evidence="3">Belongs to the choline/ethanolamine kinase family.</text>
</comment>
<dbReference type="GO" id="GO:0005737">
    <property type="term" value="C:cytoplasm"/>
    <property type="evidence" value="ECO:0007669"/>
    <property type="project" value="TreeGrafter"/>
</dbReference>
<evidence type="ECO:0000313" key="4">
    <source>
        <dbReference type="Proteomes" id="UP000095282"/>
    </source>
</evidence>
<dbReference type="STRING" id="1561998.A0A1I7V396"/>
<dbReference type="GO" id="GO:0004305">
    <property type="term" value="F:ethanolamine kinase activity"/>
    <property type="evidence" value="ECO:0007669"/>
    <property type="project" value="TreeGrafter"/>
</dbReference>
<sequence length="280" mass="32702">MFHVTSSTSATPFLLRIHREGQNQFFTDIVNFSIFSERGLGPKLFGFFEEGRMEEFLPSRTLNPNDVLKPEELGGGDYQLFSTNVSYSDHPDIISVDRLIEEIDQIEKWAIELFEDTVVFCHNDLACTNILQLNSTNEIMFIDWEYATYNFRGYDLAMHLSETAVLRITSPSGIQINEQLTDDHSNLRLFSEAYVDSDNKIKNKNSSNRNTEIEKLIEEIQFFWPITHLFWACLIMKLGRMECNYGLNMNIQARDRLAVYFHLKSRTENIYKDLSQEMKK</sequence>
<dbReference type="PANTHER" id="PTHR22603:SF26">
    <property type="entry name" value="CHOLINE KINASE B3-RELATED"/>
    <property type="match status" value="1"/>
</dbReference>
<accession>A0A1I7V396</accession>
<protein>
    <submittedName>
        <fullName evidence="5">APH domain-containing protein</fullName>
    </submittedName>
</protein>
<proteinExistence type="inferred from homology"/>
<dbReference type="Pfam" id="PF01633">
    <property type="entry name" value="Choline_kinase"/>
    <property type="match status" value="2"/>
</dbReference>
<evidence type="ECO:0000256" key="3">
    <source>
        <dbReference type="ARBA" id="ARBA00038211"/>
    </source>
</evidence>
<dbReference type="Gene3D" id="3.90.1200.10">
    <property type="match status" value="2"/>
</dbReference>
<evidence type="ECO:0000256" key="1">
    <source>
        <dbReference type="ARBA" id="ARBA00023209"/>
    </source>
</evidence>
<evidence type="ECO:0000256" key="2">
    <source>
        <dbReference type="ARBA" id="ARBA00023264"/>
    </source>
</evidence>
<keyword evidence="1" id="KW-0444">Lipid biosynthesis</keyword>
<dbReference type="WBParaSite" id="Csp11.Scaffold630.g21948.t2">
    <property type="protein sequence ID" value="Csp11.Scaffold630.g21948.t2"/>
    <property type="gene ID" value="Csp11.Scaffold630.g21948"/>
</dbReference>
<dbReference type="InterPro" id="IPR011009">
    <property type="entry name" value="Kinase-like_dom_sf"/>
</dbReference>
<dbReference type="GO" id="GO:0006646">
    <property type="term" value="P:phosphatidylethanolamine biosynthetic process"/>
    <property type="evidence" value="ECO:0007669"/>
    <property type="project" value="TreeGrafter"/>
</dbReference>
<dbReference type="Gene3D" id="3.30.200.20">
    <property type="entry name" value="Phosphorylase Kinase, domain 1"/>
    <property type="match status" value="1"/>
</dbReference>
<name>A0A1I7V396_9PELO</name>